<accession>A0A2H3IVE7</accession>
<protein>
    <recommendedName>
        <fullName evidence="5">Exonuclease domain-containing protein</fullName>
    </recommendedName>
</protein>
<dbReference type="PANTHER" id="PTHR12801">
    <property type="entry name" value="RNA EXONUCLEASE REXO1 / RECO3 FAMILY MEMBER-RELATED"/>
    <property type="match status" value="1"/>
</dbReference>
<feature type="domain" description="Exonuclease" evidence="5">
    <location>
        <begin position="64"/>
        <end position="209"/>
    </location>
</feature>
<keyword evidence="3" id="KW-0269">Exonuclease</keyword>
<keyword evidence="1" id="KW-0540">Nuclease</keyword>
<dbReference type="InterPro" id="IPR012337">
    <property type="entry name" value="RNaseH-like_sf"/>
</dbReference>
<dbReference type="OMA" id="LFRSCEH"/>
<proteinExistence type="predicted"/>
<dbReference type="GO" id="GO:0003676">
    <property type="term" value="F:nucleic acid binding"/>
    <property type="evidence" value="ECO:0007669"/>
    <property type="project" value="InterPro"/>
</dbReference>
<dbReference type="STRING" id="742152.A0A2H3IVE7"/>
<dbReference type="InterPro" id="IPR047021">
    <property type="entry name" value="REXO1/3/4-like"/>
</dbReference>
<dbReference type="Proteomes" id="UP000218811">
    <property type="component" value="Unassembled WGS sequence"/>
</dbReference>
<reference evidence="6 7" key="1">
    <citation type="journal article" date="2012" name="Science">
        <title>The Paleozoic origin of enzymatic lignin decomposition reconstructed from 31 fungal genomes.</title>
        <authorList>
            <person name="Floudas D."/>
            <person name="Binder M."/>
            <person name="Riley R."/>
            <person name="Barry K."/>
            <person name="Blanchette R.A."/>
            <person name="Henrissat B."/>
            <person name="Martinez A.T."/>
            <person name="Otillar R."/>
            <person name="Spatafora J.W."/>
            <person name="Yadav J.S."/>
            <person name="Aerts A."/>
            <person name="Benoit I."/>
            <person name="Boyd A."/>
            <person name="Carlson A."/>
            <person name="Copeland A."/>
            <person name="Coutinho P.M."/>
            <person name="de Vries R.P."/>
            <person name="Ferreira P."/>
            <person name="Findley K."/>
            <person name="Foster B."/>
            <person name="Gaskell J."/>
            <person name="Glotzer D."/>
            <person name="Gorecki P."/>
            <person name="Heitman J."/>
            <person name="Hesse C."/>
            <person name="Hori C."/>
            <person name="Igarashi K."/>
            <person name="Jurgens J.A."/>
            <person name="Kallen N."/>
            <person name="Kersten P."/>
            <person name="Kohler A."/>
            <person name="Kuees U."/>
            <person name="Kumar T.K.A."/>
            <person name="Kuo A."/>
            <person name="LaButti K."/>
            <person name="Larrondo L.F."/>
            <person name="Lindquist E."/>
            <person name="Ling A."/>
            <person name="Lombard V."/>
            <person name="Lucas S."/>
            <person name="Lundell T."/>
            <person name="Martin R."/>
            <person name="McLaughlin D.J."/>
            <person name="Morgenstern I."/>
            <person name="Morin E."/>
            <person name="Murat C."/>
            <person name="Nagy L.G."/>
            <person name="Nolan M."/>
            <person name="Ohm R.A."/>
            <person name="Patyshakuliyeva A."/>
            <person name="Rokas A."/>
            <person name="Ruiz-Duenas F.J."/>
            <person name="Sabat G."/>
            <person name="Salamov A."/>
            <person name="Samejima M."/>
            <person name="Schmutz J."/>
            <person name="Slot J.C."/>
            <person name="St John F."/>
            <person name="Stenlid J."/>
            <person name="Sun H."/>
            <person name="Sun S."/>
            <person name="Syed K."/>
            <person name="Tsang A."/>
            <person name="Wiebenga A."/>
            <person name="Young D."/>
            <person name="Pisabarro A."/>
            <person name="Eastwood D.C."/>
            <person name="Martin F."/>
            <person name="Cullen D."/>
            <person name="Grigoriev I.V."/>
            <person name="Hibbett D.S."/>
        </authorList>
    </citation>
    <scope>NUCLEOTIDE SEQUENCE [LARGE SCALE GENOMIC DNA]</scope>
    <source>
        <strain evidence="6 7">MD-104</strain>
    </source>
</reference>
<dbReference type="OrthoDB" id="8191639at2759"/>
<evidence type="ECO:0000256" key="2">
    <source>
        <dbReference type="ARBA" id="ARBA00022801"/>
    </source>
</evidence>
<dbReference type="InterPro" id="IPR036397">
    <property type="entry name" value="RNaseH_sf"/>
</dbReference>
<dbReference type="SUPFAM" id="SSF53098">
    <property type="entry name" value="Ribonuclease H-like"/>
    <property type="match status" value="1"/>
</dbReference>
<dbReference type="EMBL" id="KB467831">
    <property type="protein sequence ID" value="PCH33405.1"/>
    <property type="molecule type" value="Genomic_DNA"/>
</dbReference>
<evidence type="ECO:0000256" key="4">
    <source>
        <dbReference type="SAM" id="MobiDB-lite"/>
    </source>
</evidence>
<evidence type="ECO:0000313" key="7">
    <source>
        <dbReference type="Proteomes" id="UP000218811"/>
    </source>
</evidence>
<dbReference type="SMART" id="SM00479">
    <property type="entry name" value="EXOIII"/>
    <property type="match status" value="1"/>
</dbReference>
<dbReference type="AlphaFoldDB" id="A0A2H3IVE7"/>
<dbReference type="GO" id="GO:0005634">
    <property type="term" value="C:nucleus"/>
    <property type="evidence" value="ECO:0007669"/>
    <property type="project" value="TreeGrafter"/>
</dbReference>
<evidence type="ECO:0000256" key="3">
    <source>
        <dbReference type="ARBA" id="ARBA00022839"/>
    </source>
</evidence>
<keyword evidence="2" id="KW-0378">Hydrolase</keyword>
<evidence type="ECO:0000256" key="1">
    <source>
        <dbReference type="ARBA" id="ARBA00022722"/>
    </source>
</evidence>
<organism evidence="6 7">
    <name type="scientific">Wolfiporia cocos (strain MD-104)</name>
    <name type="common">Brown rot fungus</name>
    <dbReference type="NCBI Taxonomy" id="742152"/>
    <lineage>
        <taxon>Eukaryota</taxon>
        <taxon>Fungi</taxon>
        <taxon>Dikarya</taxon>
        <taxon>Basidiomycota</taxon>
        <taxon>Agaricomycotina</taxon>
        <taxon>Agaricomycetes</taxon>
        <taxon>Polyporales</taxon>
        <taxon>Phaeolaceae</taxon>
        <taxon>Wolfiporia</taxon>
    </lineage>
</organism>
<dbReference type="Gene3D" id="3.30.420.10">
    <property type="entry name" value="Ribonuclease H-like superfamily/Ribonuclease H"/>
    <property type="match status" value="1"/>
</dbReference>
<evidence type="ECO:0000259" key="5">
    <source>
        <dbReference type="SMART" id="SM00479"/>
    </source>
</evidence>
<evidence type="ECO:0000313" key="6">
    <source>
        <dbReference type="EMBL" id="PCH33405.1"/>
    </source>
</evidence>
<gene>
    <name evidence="6" type="ORF">WOLCODRAFT_147504</name>
</gene>
<dbReference type="GO" id="GO:0004527">
    <property type="term" value="F:exonuclease activity"/>
    <property type="evidence" value="ECO:0007669"/>
    <property type="project" value="UniProtKB-KW"/>
</dbReference>
<name>A0A2H3IVE7_WOLCO</name>
<feature type="region of interest" description="Disordered" evidence="4">
    <location>
        <begin position="32"/>
        <end position="61"/>
    </location>
</feature>
<sequence>MSRHLSSTPSVGAELQTKSCLSLSVIAHGMGPGTHLQANPAAGGTSTVPQPPPPQARYAKVHPPSNRVTVVDYRGNLLLDTLVRPTQPVSDYRQAETGLQPAILARAPTFIDVQREAARLIRDKIIIGYSLWDFLSTLGLAHPAIDTRDLALFMPFRRSLGCKPSTMIPLVTLVNRFMGRNIGLYGEIPLEHARAALDLFRSCEHTWEEIIESGAWPCALPPSTYANCFT</sequence>
<dbReference type="InterPro" id="IPR013520">
    <property type="entry name" value="Ribonucl_H"/>
</dbReference>
<keyword evidence="7" id="KW-1185">Reference proteome</keyword>